<dbReference type="EMBL" id="JBHTIM010000001">
    <property type="protein sequence ID" value="MFD0779986.1"/>
    <property type="molecule type" value="Genomic_DNA"/>
</dbReference>
<evidence type="ECO:0000256" key="4">
    <source>
        <dbReference type="ARBA" id="ARBA00022840"/>
    </source>
</evidence>
<dbReference type="CDD" id="cd03224">
    <property type="entry name" value="ABC_TM1139_LivF_branched"/>
    <property type="match status" value="1"/>
</dbReference>
<evidence type="ECO:0000259" key="7">
    <source>
        <dbReference type="PROSITE" id="PS50893"/>
    </source>
</evidence>
<dbReference type="SUPFAM" id="SSF52540">
    <property type="entry name" value="P-loop containing nucleoside triphosphate hydrolases"/>
    <property type="match status" value="1"/>
</dbReference>
<sequence length="254" mass="26606">MLRVDDLVVRYGRSPALRGVSFRVDEGQVVSLVGPNGAGKTTSLKAIVGLVAPASGSITVDGESVLGRRPEALLRRGLSLVPEGRHIFGTLTVEENLRLGGTARKDKRALRADVREFMERFPALGRRQNSPAGKLSGGEQQQLAIARALIAKPRLLMLDEPSLGLAPLIVEQIFDIVAQLRAEGGTVLLVEQNAAKAVALADVSYVLQSGEVVMSGTADEILASDDIVDSYFGGRSGSPETPAPDASGGTGADA</sequence>
<accession>A0ABW2ZP38</accession>
<keyword evidence="4 8" id="KW-0067">ATP-binding</keyword>
<keyword evidence="9" id="KW-1185">Reference proteome</keyword>
<evidence type="ECO:0000313" key="9">
    <source>
        <dbReference type="Proteomes" id="UP001597042"/>
    </source>
</evidence>
<comment type="caution">
    <text evidence="8">The sequence shown here is derived from an EMBL/GenBank/DDBJ whole genome shotgun (WGS) entry which is preliminary data.</text>
</comment>
<dbReference type="Gene3D" id="3.40.50.300">
    <property type="entry name" value="P-loop containing nucleotide triphosphate hydrolases"/>
    <property type="match status" value="1"/>
</dbReference>
<dbReference type="InterPro" id="IPR027417">
    <property type="entry name" value="P-loop_NTPase"/>
</dbReference>
<dbReference type="SMART" id="SM00382">
    <property type="entry name" value="AAA"/>
    <property type="match status" value="1"/>
</dbReference>
<evidence type="ECO:0000256" key="5">
    <source>
        <dbReference type="ARBA" id="ARBA00022970"/>
    </source>
</evidence>
<name>A0ABW2ZP38_9MICO</name>
<protein>
    <submittedName>
        <fullName evidence="8">ABC transporter ATP-binding protein</fullName>
    </submittedName>
</protein>
<dbReference type="InterPro" id="IPR003439">
    <property type="entry name" value="ABC_transporter-like_ATP-bd"/>
</dbReference>
<keyword evidence="5" id="KW-0029">Amino-acid transport</keyword>
<evidence type="ECO:0000256" key="3">
    <source>
        <dbReference type="ARBA" id="ARBA00022741"/>
    </source>
</evidence>
<proteinExistence type="inferred from homology"/>
<evidence type="ECO:0000256" key="6">
    <source>
        <dbReference type="SAM" id="MobiDB-lite"/>
    </source>
</evidence>
<feature type="region of interest" description="Disordered" evidence="6">
    <location>
        <begin position="233"/>
        <end position="254"/>
    </location>
</feature>
<dbReference type="PROSITE" id="PS50893">
    <property type="entry name" value="ABC_TRANSPORTER_2"/>
    <property type="match status" value="1"/>
</dbReference>
<keyword evidence="2" id="KW-0813">Transport</keyword>
<dbReference type="RefSeq" id="WP_378751605.1">
    <property type="nucleotide sequence ID" value="NZ_JBHSSV010000006.1"/>
</dbReference>
<keyword evidence="3" id="KW-0547">Nucleotide-binding</keyword>
<dbReference type="Pfam" id="PF00005">
    <property type="entry name" value="ABC_tran"/>
    <property type="match status" value="1"/>
</dbReference>
<reference evidence="9" key="1">
    <citation type="journal article" date="2019" name="Int. J. Syst. Evol. Microbiol.">
        <title>The Global Catalogue of Microorganisms (GCM) 10K type strain sequencing project: providing services to taxonomists for standard genome sequencing and annotation.</title>
        <authorList>
            <consortium name="The Broad Institute Genomics Platform"/>
            <consortium name="The Broad Institute Genome Sequencing Center for Infectious Disease"/>
            <person name="Wu L."/>
            <person name="Ma J."/>
        </authorList>
    </citation>
    <scope>NUCLEOTIDE SEQUENCE [LARGE SCALE GENOMIC DNA]</scope>
    <source>
        <strain evidence="9">CCUG 50754</strain>
    </source>
</reference>
<comment type="similarity">
    <text evidence="1">Belongs to the ABC transporter superfamily.</text>
</comment>
<evidence type="ECO:0000256" key="1">
    <source>
        <dbReference type="ARBA" id="ARBA00005417"/>
    </source>
</evidence>
<evidence type="ECO:0000313" key="8">
    <source>
        <dbReference type="EMBL" id="MFD0779986.1"/>
    </source>
</evidence>
<dbReference type="Proteomes" id="UP001597042">
    <property type="component" value="Unassembled WGS sequence"/>
</dbReference>
<dbReference type="InterPro" id="IPR003593">
    <property type="entry name" value="AAA+_ATPase"/>
</dbReference>
<dbReference type="InterPro" id="IPR052156">
    <property type="entry name" value="BCAA_Transport_ATP-bd_LivF"/>
</dbReference>
<feature type="domain" description="ABC transporter" evidence="7">
    <location>
        <begin position="2"/>
        <end position="234"/>
    </location>
</feature>
<dbReference type="PANTHER" id="PTHR43820">
    <property type="entry name" value="HIGH-AFFINITY BRANCHED-CHAIN AMINO ACID TRANSPORT ATP-BINDING PROTEIN LIVF"/>
    <property type="match status" value="1"/>
</dbReference>
<dbReference type="GO" id="GO:0005524">
    <property type="term" value="F:ATP binding"/>
    <property type="evidence" value="ECO:0007669"/>
    <property type="project" value="UniProtKB-KW"/>
</dbReference>
<organism evidence="8 9">
    <name type="scientific">Microbacterium koreense</name>
    <dbReference type="NCBI Taxonomy" id="323761"/>
    <lineage>
        <taxon>Bacteria</taxon>
        <taxon>Bacillati</taxon>
        <taxon>Actinomycetota</taxon>
        <taxon>Actinomycetes</taxon>
        <taxon>Micrococcales</taxon>
        <taxon>Microbacteriaceae</taxon>
        <taxon>Microbacterium</taxon>
    </lineage>
</organism>
<evidence type="ECO:0000256" key="2">
    <source>
        <dbReference type="ARBA" id="ARBA00022448"/>
    </source>
</evidence>
<dbReference type="PANTHER" id="PTHR43820:SF4">
    <property type="entry name" value="HIGH-AFFINITY BRANCHED-CHAIN AMINO ACID TRANSPORT ATP-BINDING PROTEIN LIVF"/>
    <property type="match status" value="1"/>
</dbReference>
<gene>
    <name evidence="8" type="ORF">ACFQZV_01575</name>
</gene>